<keyword evidence="5" id="KW-1185">Reference proteome</keyword>
<evidence type="ECO:0000259" key="3">
    <source>
        <dbReference type="Pfam" id="PF20434"/>
    </source>
</evidence>
<dbReference type="Pfam" id="PF20434">
    <property type="entry name" value="BD-FAE"/>
    <property type="match status" value="1"/>
</dbReference>
<evidence type="ECO:0000313" key="5">
    <source>
        <dbReference type="Proteomes" id="UP000095713"/>
    </source>
</evidence>
<protein>
    <submittedName>
        <fullName evidence="4">Lipase</fullName>
    </submittedName>
</protein>
<dbReference type="InterPro" id="IPR050300">
    <property type="entry name" value="GDXG_lipolytic_enzyme"/>
</dbReference>
<dbReference type="PANTHER" id="PTHR48081:SF9">
    <property type="entry name" value="CARBOXYLESTERASE"/>
    <property type="match status" value="1"/>
</dbReference>
<dbReference type="STRING" id="1849968.A8C32_13635"/>
<feature type="chain" id="PRO_5009186346" evidence="2">
    <location>
        <begin position="21"/>
        <end position="278"/>
    </location>
</feature>
<accession>A0A1E5TC54</accession>
<organism evidence="4 5">
    <name type="scientific">Flavivirga aquatica</name>
    <dbReference type="NCBI Taxonomy" id="1849968"/>
    <lineage>
        <taxon>Bacteria</taxon>
        <taxon>Pseudomonadati</taxon>
        <taxon>Bacteroidota</taxon>
        <taxon>Flavobacteriia</taxon>
        <taxon>Flavobacteriales</taxon>
        <taxon>Flavobacteriaceae</taxon>
        <taxon>Flavivirga</taxon>
    </lineage>
</organism>
<dbReference type="EMBL" id="MDJD01000014">
    <property type="protein sequence ID" value="OEK08946.1"/>
    <property type="molecule type" value="Genomic_DNA"/>
</dbReference>
<feature type="domain" description="BD-FAE-like" evidence="3">
    <location>
        <begin position="53"/>
        <end position="153"/>
    </location>
</feature>
<gene>
    <name evidence="4" type="ORF">A8C32_13635</name>
</gene>
<sequence>MTLRITIVFTLTLLFSSVFAQEKNNYKTETSIHYYDTNIMKGDNYMQQMCVVDFYYPTDIKNFPTIVWFHGGGLTGGKREIPEYIKNKGVAIVGVEYRLSPNVKSSDCIKDAAAATAWTFKNIEKYGGNPSLIFVSGMSAGGYLTYMIGLNKKYLGVHGIDANKIAGLIPFSGHTITHFTVRKERGIPRKQPIIDEMAPLFYVRADAPPLLILTGDRELEMLGRYEENAYMMRMMKVTGHKRVRIYELNGSNHGQMMYPALPLLLREVKTLTKEIMLE</sequence>
<evidence type="ECO:0000313" key="4">
    <source>
        <dbReference type="EMBL" id="OEK08946.1"/>
    </source>
</evidence>
<dbReference type="Proteomes" id="UP000095713">
    <property type="component" value="Unassembled WGS sequence"/>
</dbReference>
<keyword evidence="1" id="KW-0378">Hydrolase</keyword>
<feature type="signal peptide" evidence="2">
    <location>
        <begin position="1"/>
        <end position="20"/>
    </location>
</feature>
<dbReference type="GO" id="GO:0016787">
    <property type="term" value="F:hydrolase activity"/>
    <property type="evidence" value="ECO:0007669"/>
    <property type="project" value="UniProtKB-KW"/>
</dbReference>
<dbReference type="SUPFAM" id="SSF53474">
    <property type="entry name" value="alpha/beta-Hydrolases"/>
    <property type="match status" value="1"/>
</dbReference>
<dbReference type="OrthoDB" id="9777975at2"/>
<dbReference type="RefSeq" id="WP_069829201.1">
    <property type="nucleotide sequence ID" value="NZ_MDJD01000014.1"/>
</dbReference>
<dbReference type="PANTHER" id="PTHR48081">
    <property type="entry name" value="AB HYDROLASE SUPERFAMILY PROTEIN C4A8.06C"/>
    <property type="match status" value="1"/>
</dbReference>
<comment type="caution">
    <text evidence="4">The sequence shown here is derived from an EMBL/GenBank/DDBJ whole genome shotgun (WGS) entry which is preliminary data.</text>
</comment>
<dbReference type="InterPro" id="IPR049492">
    <property type="entry name" value="BD-FAE-like_dom"/>
</dbReference>
<evidence type="ECO:0000256" key="2">
    <source>
        <dbReference type="SAM" id="SignalP"/>
    </source>
</evidence>
<keyword evidence="2" id="KW-0732">Signal</keyword>
<name>A0A1E5TC54_9FLAO</name>
<dbReference type="InterPro" id="IPR029058">
    <property type="entry name" value="AB_hydrolase_fold"/>
</dbReference>
<reference evidence="4 5" key="1">
    <citation type="submission" date="2016-05" db="EMBL/GenBank/DDBJ databases">
        <title>Draft Genome Sequence of Algibacter sp. Strain SK-16 Isolated from the Surface Water of Aburatsubo Inlet.</title>
        <authorList>
            <person name="Wong S.-K."/>
            <person name="Yoshizawa S."/>
            <person name="Nakajima Y."/>
            <person name="Ogura Y."/>
            <person name="Tetsuya H."/>
            <person name="Hamasaki K."/>
        </authorList>
    </citation>
    <scope>NUCLEOTIDE SEQUENCE [LARGE SCALE GENOMIC DNA]</scope>
    <source>
        <strain evidence="4 5">SK-16</strain>
    </source>
</reference>
<dbReference type="AlphaFoldDB" id="A0A1E5TC54"/>
<evidence type="ECO:0000256" key="1">
    <source>
        <dbReference type="ARBA" id="ARBA00022801"/>
    </source>
</evidence>
<proteinExistence type="predicted"/>
<dbReference type="Gene3D" id="3.40.50.1820">
    <property type="entry name" value="alpha/beta hydrolase"/>
    <property type="match status" value="1"/>
</dbReference>